<sequence>MTSKTPQENVALLDRNHYEQTNVLNERIEQIRNEPETRFNEPPPAYEDVCPDKCIEKVEQEKPLNPYYVLVFQIQMLLLRQKKEDKNLIDELPQKLDAQDITPESVLVTEIANKKDSWS</sequence>
<accession>A0A914DNI2</accession>
<protein>
    <submittedName>
        <fullName evidence="2">Uncharacterized protein</fullName>
    </submittedName>
</protein>
<evidence type="ECO:0000313" key="1">
    <source>
        <dbReference type="Proteomes" id="UP000887540"/>
    </source>
</evidence>
<reference evidence="2" key="1">
    <citation type="submission" date="2022-11" db="UniProtKB">
        <authorList>
            <consortium name="WormBaseParasite"/>
        </authorList>
    </citation>
    <scope>IDENTIFICATION</scope>
</reference>
<dbReference type="AlphaFoldDB" id="A0A914DNI2"/>
<dbReference type="WBParaSite" id="ACRNAN_scaffold3017.g19340.t1">
    <property type="protein sequence ID" value="ACRNAN_scaffold3017.g19340.t1"/>
    <property type="gene ID" value="ACRNAN_scaffold3017.g19340"/>
</dbReference>
<proteinExistence type="predicted"/>
<keyword evidence="1" id="KW-1185">Reference proteome</keyword>
<name>A0A914DNI2_9BILA</name>
<dbReference type="Proteomes" id="UP000887540">
    <property type="component" value="Unplaced"/>
</dbReference>
<organism evidence="1 2">
    <name type="scientific">Acrobeloides nanus</name>
    <dbReference type="NCBI Taxonomy" id="290746"/>
    <lineage>
        <taxon>Eukaryota</taxon>
        <taxon>Metazoa</taxon>
        <taxon>Ecdysozoa</taxon>
        <taxon>Nematoda</taxon>
        <taxon>Chromadorea</taxon>
        <taxon>Rhabditida</taxon>
        <taxon>Tylenchina</taxon>
        <taxon>Cephalobomorpha</taxon>
        <taxon>Cephaloboidea</taxon>
        <taxon>Cephalobidae</taxon>
        <taxon>Acrobeloides</taxon>
    </lineage>
</organism>
<evidence type="ECO:0000313" key="2">
    <source>
        <dbReference type="WBParaSite" id="ACRNAN_scaffold3017.g19340.t1"/>
    </source>
</evidence>